<keyword evidence="13" id="KW-0067">ATP-binding</keyword>
<dbReference type="RefSeq" id="WP_129130126.1">
    <property type="nucleotide sequence ID" value="NZ_SDHW01000001.1"/>
</dbReference>
<keyword evidence="11" id="KW-0547">Nucleotide-binding</keyword>
<feature type="repeat" description="TPR" evidence="19">
    <location>
        <begin position="245"/>
        <end position="278"/>
    </location>
</feature>
<evidence type="ECO:0000256" key="12">
    <source>
        <dbReference type="ARBA" id="ARBA00022777"/>
    </source>
</evidence>
<evidence type="ECO:0000259" key="22">
    <source>
        <dbReference type="PROSITE" id="PS50109"/>
    </source>
</evidence>
<gene>
    <name evidence="23" type="ORF">ESA94_07095</name>
</gene>
<dbReference type="Proteomes" id="UP000290204">
    <property type="component" value="Unassembled WGS sequence"/>
</dbReference>
<dbReference type="PRINTS" id="PR00344">
    <property type="entry name" value="BCTRLSENSOR"/>
</dbReference>
<comment type="catalytic activity">
    <reaction evidence="1">
        <text>ATP + protein L-histidine = ADP + protein N-phospho-L-histidine.</text>
        <dbReference type="EC" id="2.7.13.3"/>
    </reaction>
</comment>
<keyword evidence="6" id="KW-0004">4Fe-4S</keyword>
<dbReference type="AlphaFoldDB" id="A0A4Q1CNT0"/>
<feature type="repeat" description="TPR" evidence="19">
    <location>
        <begin position="165"/>
        <end position="198"/>
    </location>
</feature>
<keyword evidence="7" id="KW-0963">Cytoplasm</keyword>
<keyword evidence="14" id="KW-0408">Iron</keyword>
<accession>A0A4Q1CNT0</accession>
<dbReference type="PANTHER" id="PTHR24421:SF10">
    <property type="entry name" value="NITRATE_NITRITE SENSOR PROTEIN NARQ"/>
    <property type="match status" value="1"/>
</dbReference>
<feature type="signal peptide" evidence="21">
    <location>
        <begin position="1"/>
        <end position="23"/>
    </location>
</feature>
<dbReference type="PANTHER" id="PTHR24421">
    <property type="entry name" value="NITRATE/NITRITE SENSOR PROTEIN NARX-RELATED"/>
    <property type="match status" value="1"/>
</dbReference>
<evidence type="ECO:0000256" key="18">
    <source>
        <dbReference type="ARBA" id="ARBA00030800"/>
    </source>
</evidence>
<reference evidence="23 24" key="1">
    <citation type="submission" date="2019-01" db="EMBL/GenBank/DDBJ databases">
        <title>Lacibacter sp. strain TTM-7.</title>
        <authorList>
            <person name="Chen W.-M."/>
        </authorList>
    </citation>
    <scope>NUCLEOTIDE SEQUENCE [LARGE SCALE GENOMIC DNA]</scope>
    <source>
        <strain evidence="23 24">TTM-7</strain>
    </source>
</reference>
<feature type="repeat" description="TPR" evidence="19">
    <location>
        <begin position="125"/>
        <end position="158"/>
    </location>
</feature>
<dbReference type="InterPro" id="IPR036890">
    <property type="entry name" value="HATPase_C_sf"/>
</dbReference>
<evidence type="ECO:0000256" key="8">
    <source>
        <dbReference type="ARBA" id="ARBA00022553"/>
    </source>
</evidence>
<protein>
    <recommendedName>
        <fullName evidence="5">Oxygen sensor histidine kinase NreB</fullName>
        <ecNumber evidence="4">2.7.13.3</ecNumber>
    </recommendedName>
    <alternativeName>
        <fullName evidence="18">Nitrogen regulation protein B</fullName>
    </alternativeName>
</protein>
<dbReference type="GO" id="GO:0000155">
    <property type="term" value="F:phosphorelay sensor kinase activity"/>
    <property type="evidence" value="ECO:0007669"/>
    <property type="project" value="InterPro"/>
</dbReference>
<dbReference type="Pfam" id="PF02518">
    <property type="entry name" value="HATPase_c"/>
    <property type="match status" value="1"/>
</dbReference>
<evidence type="ECO:0000256" key="2">
    <source>
        <dbReference type="ARBA" id="ARBA00001966"/>
    </source>
</evidence>
<dbReference type="GO" id="GO:0005737">
    <property type="term" value="C:cytoplasm"/>
    <property type="evidence" value="ECO:0007669"/>
    <property type="project" value="UniProtKB-SubCell"/>
</dbReference>
<dbReference type="Pfam" id="PF13181">
    <property type="entry name" value="TPR_8"/>
    <property type="match status" value="1"/>
</dbReference>
<dbReference type="InterPro" id="IPR005467">
    <property type="entry name" value="His_kinase_dom"/>
</dbReference>
<evidence type="ECO:0000256" key="3">
    <source>
        <dbReference type="ARBA" id="ARBA00004496"/>
    </source>
</evidence>
<dbReference type="EMBL" id="SDHW01000001">
    <property type="protein sequence ID" value="RXK62756.1"/>
    <property type="molecule type" value="Genomic_DNA"/>
</dbReference>
<dbReference type="Gene3D" id="3.30.565.10">
    <property type="entry name" value="Histidine kinase-like ATPase, C-terminal domain"/>
    <property type="match status" value="1"/>
</dbReference>
<dbReference type="OrthoDB" id="617348at2"/>
<feature type="chain" id="PRO_5020313390" description="Oxygen sensor histidine kinase NreB" evidence="21">
    <location>
        <begin position="24"/>
        <end position="646"/>
    </location>
</feature>
<evidence type="ECO:0000256" key="15">
    <source>
        <dbReference type="ARBA" id="ARBA00023012"/>
    </source>
</evidence>
<evidence type="ECO:0000256" key="5">
    <source>
        <dbReference type="ARBA" id="ARBA00017322"/>
    </source>
</evidence>
<dbReference type="PROSITE" id="PS50005">
    <property type="entry name" value="TPR"/>
    <property type="match status" value="3"/>
</dbReference>
<evidence type="ECO:0000256" key="6">
    <source>
        <dbReference type="ARBA" id="ARBA00022485"/>
    </source>
</evidence>
<comment type="cofactor">
    <cofactor evidence="2">
        <name>[4Fe-4S] cluster</name>
        <dbReference type="ChEBI" id="CHEBI:49883"/>
    </cofactor>
</comment>
<keyword evidence="21" id="KW-0732">Signal</keyword>
<evidence type="ECO:0000256" key="16">
    <source>
        <dbReference type="ARBA" id="ARBA00023014"/>
    </source>
</evidence>
<comment type="function">
    <text evidence="17">Member of the two-component regulatory system NreB/NreC involved in the control of dissimilatory nitrate/nitrite reduction in response to oxygen. NreB functions as a direct oxygen sensor histidine kinase which is autophosphorylated, in the absence of oxygen, probably at the conserved histidine residue, and transfers its phosphate group probably to a conserved aspartate residue of NreC. NreB/NreC activates the expression of the nitrate (narGHJI) and nitrite (nir) reductase operons, as well as the putative nitrate transporter gene narT.</text>
</comment>
<keyword evidence="12" id="KW-0418">Kinase</keyword>
<dbReference type="Pfam" id="PF07730">
    <property type="entry name" value="HisKA_3"/>
    <property type="match status" value="1"/>
</dbReference>
<dbReference type="InterPro" id="IPR003594">
    <property type="entry name" value="HATPase_dom"/>
</dbReference>
<dbReference type="Gene3D" id="1.25.40.10">
    <property type="entry name" value="Tetratricopeptide repeat domain"/>
    <property type="match status" value="1"/>
</dbReference>
<evidence type="ECO:0000256" key="21">
    <source>
        <dbReference type="SAM" id="SignalP"/>
    </source>
</evidence>
<feature type="domain" description="Histidine kinase" evidence="22">
    <location>
        <begin position="451"/>
        <end position="646"/>
    </location>
</feature>
<dbReference type="SMART" id="SM00028">
    <property type="entry name" value="TPR"/>
    <property type="match status" value="5"/>
</dbReference>
<evidence type="ECO:0000256" key="13">
    <source>
        <dbReference type="ARBA" id="ARBA00022840"/>
    </source>
</evidence>
<dbReference type="CDD" id="cd16917">
    <property type="entry name" value="HATPase_UhpB-NarQ-NarX-like"/>
    <property type="match status" value="1"/>
</dbReference>
<evidence type="ECO:0000313" key="24">
    <source>
        <dbReference type="Proteomes" id="UP000290204"/>
    </source>
</evidence>
<evidence type="ECO:0000256" key="7">
    <source>
        <dbReference type="ARBA" id="ARBA00022490"/>
    </source>
</evidence>
<keyword evidence="19" id="KW-0802">TPR repeat</keyword>
<organism evidence="23 24">
    <name type="scientific">Lacibacter luteus</name>
    <dbReference type="NCBI Taxonomy" id="2508719"/>
    <lineage>
        <taxon>Bacteria</taxon>
        <taxon>Pseudomonadati</taxon>
        <taxon>Bacteroidota</taxon>
        <taxon>Chitinophagia</taxon>
        <taxon>Chitinophagales</taxon>
        <taxon>Chitinophagaceae</taxon>
        <taxon>Lacibacter</taxon>
    </lineage>
</organism>
<keyword evidence="24" id="KW-1185">Reference proteome</keyword>
<keyword evidence="15" id="KW-0902">Two-component regulatory system</keyword>
<dbReference type="Gene3D" id="1.20.5.1930">
    <property type="match status" value="1"/>
</dbReference>
<evidence type="ECO:0000256" key="17">
    <source>
        <dbReference type="ARBA" id="ARBA00024827"/>
    </source>
</evidence>
<dbReference type="InterPro" id="IPR011712">
    <property type="entry name" value="Sig_transdc_His_kin_sub3_dim/P"/>
</dbReference>
<evidence type="ECO:0000256" key="4">
    <source>
        <dbReference type="ARBA" id="ARBA00012438"/>
    </source>
</evidence>
<dbReference type="EC" id="2.7.13.3" evidence="4"/>
<evidence type="ECO:0000256" key="11">
    <source>
        <dbReference type="ARBA" id="ARBA00022741"/>
    </source>
</evidence>
<dbReference type="InterPro" id="IPR019734">
    <property type="entry name" value="TPR_rpt"/>
</dbReference>
<keyword evidence="20" id="KW-0812">Transmembrane</keyword>
<evidence type="ECO:0000256" key="14">
    <source>
        <dbReference type="ARBA" id="ARBA00023004"/>
    </source>
</evidence>
<proteinExistence type="predicted"/>
<dbReference type="InterPro" id="IPR004358">
    <property type="entry name" value="Sig_transdc_His_kin-like_C"/>
</dbReference>
<evidence type="ECO:0000256" key="1">
    <source>
        <dbReference type="ARBA" id="ARBA00000085"/>
    </source>
</evidence>
<dbReference type="GO" id="GO:0005524">
    <property type="term" value="F:ATP binding"/>
    <property type="evidence" value="ECO:0007669"/>
    <property type="project" value="UniProtKB-KW"/>
</dbReference>
<keyword evidence="20" id="KW-0472">Membrane</keyword>
<evidence type="ECO:0000256" key="19">
    <source>
        <dbReference type="PROSITE-ProRule" id="PRU00339"/>
    </source>
</evidence>
<dbReference type="GO" id="GO:0016020">
    <property type="term" value="C:membrane"/>
    <property type="evidence" value="ECO:0007669"/>
    <property type="project" value="InterPro"/>
</dbReference>
<dbReference type="GO" id="GO:0046983">
    <property type="term" value="F:protein dimerization activity"/>
    <property type="evidence" value="ECO:0007669"/>
    <property type="project" value="InterPro"/>
</dbReference>
<keyword evidence="20" id="KW-1133">Transmembrane helix</keyword>
<evidence type="ECO:0000256" key="10">
    <source>
        <dbReference type="ARBA" id="ARBA00022723"/>
    </source>
</evidence>
<dbReference type="SUPFAM" id="SSF55874">
    <property type="entry name" value="ATPase domain of HSP90 chaperone/DNA topoisomerase II/histidine kinase"/>
    <property type="match status" value="1"/>
</dbReference>
<keyword evidence="10" id="KW-0479">Metal-binding</keyword>
<comment type="caution">
    <text evidence="23">The sequence shown here is derived from an EMBL/GenBank/DDBJ whole genome shotgun (WGS) entry which is preliminary data.</text>
</comment>
<name>A0A4Q1CNT0_9BACT</name>
<keyword evidence="9" id="KW-0808">Transferase</keyword>
<keyword evidence="16" id="KW-0411">Iron-sulfur</keyword>
<evidence type="ECO:0000256" key="9">
    <source>
        <dbReference type="ARBA" id="ARBA00022679"/>
    </source>
</evidence>
<sequence length="646" mass="73437">MKRFCIYITILLLFFCFSKPVTAQIAVTDSLRKLINTEKDLDRKMDLLLLLSNEFRLQNPDSSAKVATELVRLANKQHKEGMMLKAEVNMFYYYMKSSKPDSALLLSAKNIRLLDKMKGMDSLQSQYYSATGLLLMRLNRQKDAMEYFYRALKKAEQRSDKLTMVKASHNIGWAYMELEQYKEAIQYFRNSIRIAEENKLPVRFAVTYSNIASCYGAIHQYDSLYVFVKQAIHIAKEQNNIEAEANGWNILGTAYTAEKKYNLALDCFLKAKPLRQKSGDVFYIVSDLAVLSELYALMNKSQEGLRTGEEALHMAQKHNLQAKLPMVYKALALNHEKAGNYAAASDLYKKINILQDSAYTRASEEALAEMKTKYETEKQKKIIQEQQFNLVKKNYFIIGISATLLAVLLVSWLLYNRNQLKQKAKLQKAVFEQQQLAATAVMKAEENERQRIAKDLHDGVGQMMSAAKMNLSAFESDLQFNDPEQKLSFDRIISLVDESCKEVRLVSHQMMPNILLKSGLANAVADFLDKIDQRKLKVSLHTEGLNERLDENTEIVLYRVLQECVNNVIKHSQASQLDIALFKDKDGISVSIEDNGTGFNPKELGEDAGIGLKNMKARIDYLNGTIDFDSSPGRGTLVAIHIPVTG</sequence>
<keyword evidence="8" id="KW-0597">Phosphoprotein</keyword>
<dbReference type="GO" id="GO:0046872">
    <property type="term" value="F:metal ion binding"/>
    <property type="evidence" value="ECO:0007669"/>
    <property type="project" value="UniProtKB-KW"/>
</dbReference>
<dbReference type="SUPFAM" id="SSF48452">
    <property type="entry name" value="TPR-like"/>
    <property type="match status" value="2"/>
</dbReference>
<dbReference type="InterPro" id="IPR011990">
    <property type="entry name" value="TPR-like_helical_dom_sf"/>
</dbReference>
<evidence type="ECO:0000256" key="20">
    <source>
        <dbReference type="SAM" id="Phobius"/>
    </source>
</evidence>
<comment type="subcellular location">
    <subcellularLocation>
        <location evidence="3">Cytoplasm</location>
    </subcellularLocation>
</comment>
<dbReference type="SMART" id="SM00387">
    <property type="entry name" value="HATPase_c"/>
    <property type="match status" value="1"/>
</dbReference>
<feature type="transmembrane region" description="Helical" evidence="20">
    <location>
        <begin position="395"/>
        <end position="415"/>
    </location>
</feature>
<dbReference type="GO" id="GO:0051539">
    <property type="term" value="F:4 iron, 4 sulfur cluster binding"/>
    <property type="evidence" value="ECO:0007669"/>
    <property type="project" value="UniProtKB-KW"/>
</dbReference>
<dbReference type="InterPro" id="IPR050482">
    <property type="entry name" value="Sensor_HK_TwoCompSys"/>
</dbReference>
<evidence type="ECO:0000313" key="23">
    <source>
        <dbReference type="EMBL" id="RXK62756.1"/>
    </source>
</evidence>
<dbReference type="PROSITE" id="PS50109">
    <property type="entry name" value="HIS_KIN"/>
    <property type="match status" value="1"/>
</dbReference>